<sequence length="303" mass="32776">MRCRIISIFSIPLKSLHDAYEIRRRILSLLHKHKPGKTLKVIVGGAGPNGTEIAAELAATVDAAVRRGLLKEGAMSVVLLDAAPSVLMMLPKRLRQCAERQLQHIGVKLVLGRVLSSVNGTHVLVANNPGQGTPASEPSGMPYDVCIWSGGITMSDVVRALPFAHDPKGRLPVDGALRIEGEDDVYAIGDCAASRNPFTHAPDPQTAQVAVIQAKVVAENIIASLTGESLKTFPYPKKWPIFVTLGGKNACGMIGPFLVSGYLGYVLRRLIDLHYFVEVLSLPDAVQFWRRGVDVYAKNEEGE</sequence>
<comment type="cofactor">
    <cofactor evidence="1">
        <name>FAD</name>
        <dbReference type="ChEBI" id="CHEBI:57692"/>
    </cofactor>
</comment>
<reference evidence="7 8" key="1">
    <citation type="journal article" date="2015" name="Nature">
        <title>rRNA introns, odd ribosomes, and small enigmatic genomes across a large radiation of phyla.</title>
        <authorList>
            <person name="Brown C.T."/>
            <person name="Hug L.A."/>
            <person name="Thomas B.C."/>
            <person name="Sharon I."/>
            <person name="Castelle C.J."/>
            <person name="Singh A."/>
            <person name="Wilkins M.J."/>
            <person name="Williams K.H."/>
            <person name="Banfield J.F."/>
        </authorList>
    </citation>
    <scope>NUCLEOTIDE SEQUENCE [LARGE SCALE GENOMIC DNA]</scope>
</reference>
<dbReference type="AlphaFoldDB" id="A0A0G1XGM0"/>
<dbReference type="InterPro" id="IPR023753">
    <property type="entry name" value="FAD/NAD-binding_dom"/>
</dbReference>
<keyword evidence="3" id="KW-0285">Flavoprotein</keyword>
<evidence type="ECO:0000313" key="7">
    <source>
        <dbReference type="EMBL" id="KKW30413.1"/>
    </source>
</evidence>
<evidence type="ECO:0000313" key="8">
    <source>
        <dbReference type="Proteomes" id="UP000034846"/>
    </source>
</evidence>
<dbReference type="SUPFAM" id="SSF51905">
    <property type="entry name" value="FAD/NAD(P)-binding domain"/>
    <property type="match status" value="1"/>
</dbReference>
<evidence type="ECO:0000256" key="3">
    <source>
        <dbReference type="ARBA" id="ARBA00022630"/>
    </source>
</evidence>
<dbReference type="InterPro" id="IPR036188">
    <property type="entry name" value="FAD/NAD-bd_sf"/>
</dbReference>
<accession>A0A0G1XGM0</accession>
<dbReference type="EMBL" id="LCRD01000013">
    <property type="protein sequence ID" value="KKW30413.1"/>
    <property type="molecule type" value="Genomic_DNA"/>
</dbReference>
<comment type="similarity">
    <text evidence="2">Belongs to the NADH dehydrogenase family.</text>
</comment>
<dbReference type="PANTHER" id="PTHR42913:SF3">
    <property type="entry name" value="64 KDA MITOCHONDRIAL NADH DEHYDROGENASE (EUROFUNG)"/>
    <property type="match status" value="1"/>
</dbReference>
<evidence type="ECO:0000256" key="2">
    <source>
        <dbReference type="ARBA" id="ARBA00005272"/>
    </source>
</evidence>
<dbReference type="Pfam" id="PF07992">
    <property type="entry name" value="Pyr_redox_2"/>
    <property type="match status" value="1"/>
</dbReference>
<protein>
    <submittedName>
        <fullName evidence="7">NADH dehydrogenase, FAD-containing subunit</fullName>
    </submittedName>
</protein>
<feature type="domain" description="FAD/NAD(P)-binding" evidence="6">
    <location>
        <begin position="28"/>
        <end position="214"/>
    </location>
</feature>
<dbReference type="GO" id="GO:0019646">
    <property type="term" value="P:aerobic electron transport chain"/>
    <property type="evidence" value="ECO:0007669"/>
    <property type="project" value="TreeGrafter"/>
</dbReference>
<gene>
    <name evidence="7" type="ORF">UY72_C0013G0023</name>
</gene>
<evidence type="ECO:0000256" key="4">
    <source>
        <dbReference type="ARBA" id="ARBA00022827"/>
    </source>
</evidence>
<keyword evidence="4" id="KW-0274">FAD</keyword>
<dbReference type="Gene3D" id="3.50.50.100">
    <property type="match status" value="1"/>
</dbReference>
<evidence type="ECO:0000256" key="1">
    <source>
        <dbReference type="ARBA" id="ARBA00001974"/>
    </source>
</evidence>
<evidence type="ECO:0000256" key="5">
    <source>
        <dbReference type="ARBA" id="ARBA00023002"/>
    </source>
</evidence>
<dbReference type="InterPro" id="IPR051169">
    <property type="entry name" value="NADH-Q_oxidoreductase"/>
</dbReference>
<evidence type="ECO:0000259" key="6">
    <source>
        <dbReference type="Pfam" id="PF07992"/>
    </source>
</evidence>
<name>A0A0G1XGM0_9BACT</name>
<organism evidence="7 8">
    <name type="scientific">Candidatus Uhrbacteria bacterium GW2011_GWD2_52_7</name>
    <dbReference type="NCBI Taxonomy" id="1618989"/>
    <lineage>
        <taxon>Bacteria</taxon>
        <taxon>Candidatus Uhriibacteriota</taxon>
    </lineage>
</organism>
<dbReference type="PANTHER" id="PTHR42913">
    <property type="entry name" value="APOPTOSIS-INDUCING FACTOR 1"/>
    <property type="match status" value="1"/>
</dbReference>
<dbReference type="Proteomes" id="UP000034846">
    <property type="component" value="Unassembled WGS sequence"/>
</dbReference>
<dbReference type="GO" id="GO:0003955">
    <property type="term" value="F:NAD(P)H dehydrogenase (quinone) activity"/>
    <property type="evidence" value="ECO:0007669"/>
    <property type="project" value="TreeGrafter"/>
</dbReference>
<keyword evidence="5" id="KW-0560">Oxidoreductase</keyword>
<proteinExistence type="inferred from homology"/>
<comment type="caution">
    <text evidence="7">The sequence shown here is derived from an EMBL/GenBank/DDBJ whole genome shotgun (WGS) entry which is preliminary data.</text>
</comment>